<dbReference type="AlphaFoldDB" id="A0AAN9KKZ0"/>
<gene>
    <name evidence="1" type="ORF">RJT34_04082</name>
</gene>
<accession>A0AAN9KKZ0</accession>
<proteinExistence type="predicted"/>
<dbReference type="Proteomes" id="UP001359559">
    <property type="component" value="Unassembled WGS sequence"/>
</dbReference>
<comment type="caution">
    <text evidence="1">The sequence shown here is derived from an EMBL/GenBank/DDBJ whole genome shotgun (WGS) entry which is preliminary data.</text>
</comment>
<protein>
    <submittedName>
        <fullName evidence="1">Uncharacterized protein</fullName>
    </submittedName>
</protein>
<sequence>MCHHEEALVEMEKTWLSSWREGVAVADGFQAKVLPLATLIQLFVRLVVLITMHLSDFQPISPCNRLFGFGAPSISSYGKKWINIRTAEFASTDPLFDELIFGTASMIVGVRYKNLDIVSDS</sequence>
<organism evidence="1 2">
    <name type="scientific">Clitoria ternatea</name>
    <name type="common">Butterfly pea</name>
    <dbReference type="NCBI Taxonomy" id="43366"/>
    <lineage>
        <taxon>Eukaryota</taxon>
        <taxon>Viridiplantae</taxon>
        <taxon>Streptophyta</taxon>
        <taxon>Embryophyta</taxon>
        <taxon>Tracheophyta</taxon>
        <taxon>Spermatophyta</taxon>
        <taxon>Magnoliopsida</taxon>
        <taxon>eudicotyledons</taxon>
        <taxon>Gunneridae</taxon>
        <taxon>Pentapetalae</taxon>
        <taxon>rosids</taxon>
        <taxon>fabids</taxon>
        <taxon>Fabales</taxon>
        <taxon>Fabaceae</taxon>
        <taxon>Papilionoideae</taxon>
        <taxon>50 kb inversion clade</taxon>
        <taxon>NPAAA clade</taxon>
        <taxon>indigoferoid/millettioid clade</taxon>
        <taxon>Phaseoleae</taxon>
        <taxon>Clitoria</taxon>
    </lineage>
</organism>
<evidence type="ECO:0000313" key="1">
    <source>
        <dbReference type="EMBL" id="KAK7319362.1"/>
    </source>
</evidence>
<keyword evidence="2" id="KW-1185">Reference proteome</keyword>
<name>A0AAN9KKZ0_CLITE</name>
<reference evidence="1 2" key="1">
    <citation type="submission" date="2024-01" db="EMBL/GenBank/DDBJ databases">
        <title>The genomes of 5 underutilized Papilionoideae crops provide insights into root nodulation and disease resistance.</title>
        <authorList>
            <person name="Yuan L."/>
        </authorList>
    </citation>
    <scope>NUCLEOTIDE SEQUENCE [LARGE SCALE GENOMIC DNA]</scope>
    <source>
        <strain evidence="1">LY-2023</strain>
        <tissue evidence="1">Leaf</tissue>
    </source>
</reference>
<evidence type="ECO:0000313" key="2">
    <source>
        <dbReference type="Proteomes" id="UP001359559"/>
    </source>
</evidence>
<dbReference type="EMBL" id="JAYKXN010000001">
    <property type="protein sequence ID" value="KAK7319362.1"/>
    <property type="molecule type" value="Genomic_DNA"/>
</dbReference>